<dbReference type="Pfam" id="PF13473">
    <property type="entry name" value="Cupredoxin_1"/>
    <property type="match status" value="1"/>
</dbReference>
<comment type="subcellular location">
    <subcellularLocation>
        <location evidence="1">Periplasm</location>
    </subcellularLocation>
</comment>
<dbReference type="RefSeq" id="WP_284341639.1">
    <property type="nucleotide sequence ID" value="NZ_BSNS01000020.1"/>
</dbReference>
<gene>
    <name evidence="7" type="ORF">GCM10010862_34760</name>
</gene>
<dbReference type="PRINTS" id="PR00155">
    <property type="entry name" value="AMICYANIN"/>
</dbReference>
<comment type="caution">
    <text evidence="7">The sequence shown here is derived from an EMBL/GenBank/DDBJ whole genome shotgun (WGS) entry which is preliminary data.</text>
</comment>
<keyword evidence="5" id="KW-0732">Signal</keyword>
<feature type="chain" id="PRO_5046817302" description="EfeO-type cupredoxin-like domain-containing protein" evidence="5">
    <location>
        <begin position="21"/>
        <end position="106"/>
    </location>
</feature>
<feature type="signal peptide" evidence="5">
    <location>
        <begin position="1"/>
        <end position="20"/>
    </location>
</feature>
<dbReference type="InterPro" id="IPR028096">
    <property type="entry name" value="EfeO_Cupredoxin"/>
</dbReference>
<evidence type="ECO:0000256" key="4">
    <source>
        <dbReference type="ARBA" id="ARBA00022982"/>
    </source>
</evidence>
<evidence type="ECO:0000256" key="1">
    <source>
        <dbReference type="ARBA" id="ARBA00004418"/>
    </source>
</evidence>
<dbReference type="InterPro" id="IPR002386">
    <property type="entry name" value="Amicyanin/Pseudoazurin"/>
</dbReference>
<keyword evidence="3" id="KW-0574">Periplasm</keyword>
<dbReference type="Proteomes" id="UP001156691">
    <property type="component" value="Unassembled WGS sequence"/>
</dbReference>
<evidence type="ECO:0000313" key="7">
    <source>
        <dbReference type="EMBL" id="GLQ56217.1"/>
    </source>
</evidence>
<sequence length="106" mass="11644">MFMRLALAALVVQIPVLAEAAETHVVTMAASVYHPANLTARVGDTVRFVNDDGTDHGVFVPTVDFALDLGTQKPEEERELTLLKPGTFDVECTFHEHMILKVEVVP</sequence>
<dbReference type="EMBL" id="BSNS01000020">
    <property type="protein sequence ID" value="GLQ56217.1"/>
    <property type="molecule type" value="Genomic_DNA"/>
</dbReference>
<evidence type="ECO:0000256" key="2">
    <source>
        <dbReference type="ARBA" id="ARBA00022448"/>
    </source>
</evidence>
<keyword evidence="4" id="KW-0249">Electron transport</keyword>
<evidence type="ECO:0000259" key="6">
    <source>
        <dbReference type="Pfam" id="PF13473"/>
    </source>
</evidence>
<evidence type="ECO:0000256" key="3">
    <source>
        <dbReference type="ARBA" id="ARBA00022764"/>
    </source>
</evidence>
<dbReference type="SUPFAM" id="SSF49503">
    <property type="entry name" value="Cupredoxins"/>
    <property type="match status" value="1"/>
</dbReference>
<organism evidence="7 8">
    <name type="scientific">Devosia nitrariae</name>
    <dbReference type="NCBI Taxonomy" id="2071872"/>
    <lineage>
        <taxon>Bacteria</taxon>
        <taxon>Pseudomonadati</taxon>
        <taxon>Pseudomonadota</taxon>
        <taxon>Alphaproteobacteria</taxon>
        <taxon>Hyphomicrobiales</taxon>
        <taxon>Devosiaceae</taxon>
        <taxon>Devosia</taxon>
    </lineage>
</organism>
<name>A0ABQ5W8B7_9HYPH</name>
<keyword evidence="2" id="KW-0813">Transport</keyword>
<evidence type="ECO:0000256" key="5">
    <source>
        <dbReference type="SAM" id="SignalP"/>
    </source>
</evidence>
<keyword evidence="8" id="KW-1185">Reference proteome</keyword>
<protein>
    <recommendedName>
        <fullName evidence="6">EfeO-type cupredoxin-like domain-containing protein</fullName>
    </recommendedName>
</protein>
<feature type="domain" description="EfeO-type cupredoxin-like" evidence="6">
    <location>
        <begin position="6"/>
        <end position="97"/>
    </location>
</feature>
<dbReference type="InterPro" id="IPR008972">
    <property type="entry name" value="Cupredoxin"/>
</dbReference>
<dbReference type="Gene3D" id="2.60.40.420">
    <property type="entry name" value="Cupredoxins - blue copper proteins"/>
    <property type="match status" value="1"/>
</dbReference>
<reference evidence="8" key="1">
    <citation type="journal article" date="2019" name="Int. J. Syst. Evol. Microbiol.">
        <title>The Global Catalogue of Microorganisms (GCM) 10K type strain sequencing project: providing services to taxonomists for standard genome sequencing and annotation.</title>
        <authorList>
            <consortium name="The Broad Institute Genomics Platform"/>
            <consortium name="The Broad Institute Genome Sequencing Center for Infectious Disease"/>
            <person name="Wu L."/>
            <person name="Ma J."/>
        </authorList>
    </citation>
    <scope>NUCLEOTIDE SEQUENCE [LARGE SCALE GENOMIC DNA]</scope>
    <source>
        <strain evidence="8">NBRC 112416</strain>
    </source>
</reference>
<accession>A0ABQ5W8B7</accession>
<proteinExistence type="predicted"/>
<evidence type="ECO:0000313" key="8">
    <source>
        <dbReference type="Proteomes" id="UP001156691"/>
    </source>
</evidence>